<feature type="region of interest" description="Disordered" evidence="1">
    <location>
        <begin position="690"/>
        <end position="714"/>
    </location>
</feature>
<name>A0A7S1KLQ4_9EUKA</name>
<protein>
    <recommendedName>
        <fullName evidence="2">F-box/LRR-repeat protein 15-like leucin rich repeat domain-containing protein</fullName>
    </recommendedName>
</protein>
<dbReference type="GO" id="GO:0031146">
    <property type="term" value="P:SCF-dependent proteasomal ubiquitin-dependent protein catabolic process"/>
    <property type="evidence" value="ECO:0007669"/>
    <property type="project" value="TreeGrafter"/>
</dbReference>
<feature type="region of interest" description="Disordered" evidence="1">
    <location>
        <begin position="212"/>
        <end position="291"/>
    </location>
</feature>
<dbReference type="SMART" id="SM00367">
    <property type="entry name" value="LRR_CC"/>
    <property type="match status" value="8"/>
</dbReference>
<dbReference type="AlphaFoldDB" id="A0A7S1KLQ4"/>
<dbReference type="SUPFAM" id="SSF52047">
    <property type="entry name" value="RNI-like"/>
    <property type="match status" value="1"/>
</dbReference>
<dbReference type="GO" id="GO:0019005">
    <property type="term" value="C:SCF ubiquitin ligase complex"/>
    <property type="evidence" value="ECO:0007669"/>
    <property type="project" value="TreeGrafter"/>
</dbReference>
<dbReference type="InterPro" id="IPR032675">
    <property type="entry name" value="LRR_dom_sf"/>
</dbReference>
<accession>A0A7S1KLQ4</accession>
<organism evidence="3">
    <name type="scientific">Percolomonas cosmopolitus</name>
    <dbReference type="NCBI Taxonomy" id="63605"/>
    <lineage>
        <taxon>Eukaryota</taxon>
        <taxon>Discoba</taxon>
        <taxon>Heterolobosea</taxon>
        <taxon>Tetramitia</taxon>
        <taxon>Eutetramitia</taxon>
        <taxon>Percolomonadidae</taxon>
        <taxon>Percolomonas</taxon>
    </lineage>
</organism>
<dbReference type="InterPro" id="IPR057207">
    <property type="entry name" value="FBXL15_LRR"/>
</dbReference>
<feature type="compositionally biased region" description="Polar residues" evidence="1">
    <location>
        <begin position="242"/>
        <end position="251"/>
    </location>
</feature>
<dbReference type="EMBL" id="HBGD01001431">
    <property type="protein sequence ID" value="CAD9077931.1"/>
    <property type="molecule type" value="Transcribed_RNA"/>
</dbReference>
<dbReference type="Gene3D" id="3.80.10.10">
    <property type="entry name" value="Ribonuclease Inhibitor"/>
    <property type="match status" value="2"/>
</dbReference>
<dbReference type="Pfam" id="PF25372">
    <property type="entry name" value="DUF7885"/>
    <property type="match status" value="1"/>
</dbReference>
<proteinExistence type="predicted"/>
<sequence>MTTPQKTFASFKGTINLQPTLQNTTDLLSQPTTSIPTEHLTSLASRHNNSQNHTNQHAQNLKSLPIQQKSVEFQSLHRKYRNQREIAKLRNSDWILYGNNEKELMQSFDVVDQNAIQSPGRNQQSALSALLKGDHSDAMENGNDEPHDTTADDPFLKMMETEQLSKEMRELFRSSKAATLWNISEGTSVATERAKNSAYFMEDFDRYMRSDALEPDPLMPNSRPGTMDKSRPGTRSRISRSKLVSGQSQRPGTGLTGVSRPGTGGSIFSGFSDFSGDMSRPNTRGGGGGAGLYRDLISGGSGRGEQANYEEDFGNSLKHDFTPLPPDEIDRDDTWRTYQSNPTGRTVVSIYHPETKRPTNVQSFIQKSAVTNESLYTYITTEYVEELSLERCVWIANRILRYIGEFCPHLNVLNLQHCVQLRDSTLTYIAKGCKNLMSLNVGMCDMITDQSLASVFENCKFLKILSVHTCPLIDGSSLSAVAKCPNIEVFDFSYCPKLTDVALQCIGEYCPHVRHIDLTGCKGIGNEGFISLMQHCVELETIRIMLCDQPQLNGTALRVATRYAFNLRVLEMTGVKHLTDDALVEILKYGRGLEFLSISGCDDITDAGLAHASQTCHNLRCVEMSRCRKVSLAAMIDLVHNIKTLSKLVINDCFISEAQLKILEKVTNRCVIVKQQKPVEPPKFFFTYTKPVKKKKGKKGKGKKGAKGGKKKKK</sequence>
<dbReference type="InterPro" id="IPR006553">
    <property type="entry name" value="Leu-rich_rpt_Cys-con_subtyp"/>
</dbReference>
<gene>
    <name evidence="3" type="ORF">PCOS0759_LOCUS1163</name>
</gene>
<reference evidence="3" key="1">
    <citation type="submission" date="2021-01" db="EMBL/GenBank/DDBJ databases">
        <authorList>
            <person name="Corre E."/>
            <person name="Pelletier E."/>
            <person name="Niang G."/>
            <person name="Scheremetjew M."/>
            <person name="Finn R."/>
            <person name="Kale V."/>
            <person name="Holt S."/>
            <person name="Cochrane G."/>
            <person name="Meng A."/>
            <person name="Brown T."/>
            <person name="Cohen L."/>
        </authorList>
    </citation>
    <scope>NUCLEOTIDE SEQUENCE</scope>
    <source>
        <strain evidence="3">WS</strain>
    </source>
</reference>
<dbReference type="PANTHER" id="PTHR13318">
    <property type="entry name" value="PARTNER OF PAIRED, ISOFORM B-RELATED"/>
    <property type="match status" value="1"/>
</dbReference>
<evidence type="ECO:0000313" key="3">
    <source>
        <dbReference type="EMBL" id="CAD9077931.1"/>
    </source>
</evidence>
<evidence type="ECO:0000259" key="2">
    <source>
        <dbReference type="Pfam" id="PF25372"/>
    </source>
</evidence>
<feature type="compositionally biased region" description="Low complexity" evidence="1">
    <location>
        <begin position="268"/>
        <end position="279"/>
    </location>
</feature>
<evidence type="ECO:0000256" key="1">
    <source>
        <dbReference type="SAM" id="MobiDB-lite"/>
    </source>
</evidence>
<feature type="compositionally biased region" description="Basic residues" evidence="1">
    <location>
        <begin position="691"/>
        <end position="714"/>
    </location>
</feature>
<feature type="domain" description="F-box/LRR-repeat protein 15-like leucin rich repeat" evidence="2">
    <location>
        <begin position="423"/>
        <end position="536"/>
    </location>
</feature>